<name>A0A7L9FEF8_9CREN</name>
<comment type="pathway">
    <text evidence="3 12">Carbohydrate biosynthesis; gluconeogenesis.</text>
</comment>
<dbReference type="GO" id="GO:0005524">
    <property type="term" value="F:ATP binding"/>
    <property type="evidence" value="ECO:0007669"/>
    <property type="project" value="UniProtKB-KW"/>
</dbReference>
<dbReference type="Pfam" id="PF00391">
    <property type="entry name" value="PEP-utilizers"/>
    <property type="match status" value="1"/>
</dbReference>
<comment type="catalytic activity">
    <reaction evidence="11 12">
        <text>pyruvate + ATP + H2O = phosphoenolpyruvate + AMP + phosphate + 2 H(+)</text>
        <dbReference type="Rhea" id="RHEA:11364"/>
        <dbReference type="ChEBI" id="CHEBI:15361"/>
        <dbReference type="ChEBI" id="CHEBI:15377"/>
        <dbReference type="ChEBI" id="CHEBI:15378"/>
        <dbReference type="ChEBI" id="CHEBI:30616"/>
        <dbReference type="ChEBI" id="CHEBI:43474"/>
        <dbReference type="ChEBI" id="CHEBI:58702"/>
        <dbReference type="ChEBI" id="CHEBI:456215"/>
        <dbReference type="EC" id="2.7.9.2"/>
    </reaction>
</comment>
<evidence type="ECO:0000256" key="10">
    <source>
        <dbReference type="ARBA" id="ARBA00022842"/>
    </source>
</evidence>
<protein>
    <recommendedName>
        <fullName evidence="12">Phosphoenolpyruvate synthase</fullName>
        <shortName evidence="12">PEP synthase</shortName>
        <ecNumber evidence="12">2.7.9.2</ecNumber>
    </recommendedName>
    <alternativeName>
        <fullName evidence="12">Pyruvate, water dikinase</fullName>
    </alternativeName>
</protein>
<dbReference type="SUPFAM" id="SSF56059">
    <property type="entry name" value="Glutathione synthetase ATP-binding domain-like"/>
    <property type="match status" value="1"/>
</dbReference>
<comment type="function">
    <text evidence="2 12">Catalyzes the phosphorylation of pyruvate to phosphoenolpyruvate.</text>
</comment>
<dbReference type="EMBL" id="CP062310">
    <property type="protein sequence ID" value="QOJ78077.1"/>
    <property type="molecule type" value="Genomic_DNA"/>
</dbReference>
<dbReference type="Gene3D" id="3.30.470.20">
    <property type="entry name" value="ATP-grasp fold, B domain"/>
    <property type="match status" value="1"/>
</dbReference>
<dbReference type="PROSITE" id="PS00742">
    <property type="entry name" value="PEP_ENZYMES_2"/>
    <property type="match status" value="1"/>
</dbReference>
<evidence type="ECO:0000256" key="12">
    <source>
        <dbReference type="PIRNR" id="PIRNR000854"/>
    </source>
</evidence>
<proteinExistence type="inferred from homology"/>
<dbReference type="NCBIfam" id="NF005057">
    <property type="entry name" value="PRK06464.1"/>
    <property type="match status" value="1"/>
</dbReference>
<keyword evidence="5 12" id="KW-0808">Transferase</keyword>
<comment type="cofactor">
    <cofactor evidence="1 12">
        <name>Mg(2+)</name>
        <dbReference type="ChEBI" id="CHEBI:18420"/>
    </cofactor>
</comment>
<dbReference type="PANTHER" id="PTHR43030">
    <property type="entry name" value="PHOSPHOENOLPYRUVATE SYNTHASE"/>
    <property type="match status" value="1"/>
</dbReference>
<dbReference type="SUPFAM" id="SSF51621">
    <property type="entry name" value="Phosphoenolpyruvate/pyruvate domain"/>
    <property type="match status" value="1"/>
</dbReference>
<feature type="domain" description="PEP-utilising enzyme mobile" evidence="13">
    <location>
        <begin position="385"/>
        <end position="455"/>
    </location>
</feature>
<reference evidence="16 17" key="1">
    <citation type="submission" date="2020-10" db="EMBL/GenBank/DDBJ databases">
        <title>Thermofilum lucidum 3507LT sp. nov. a novel member of Thermofilaceae family isolated from Chile hot spring, and proposal of description order Thermofilales.</title>
        <authorList>
            <person name="Zayulina K.S."/>
            <person name="Elcheninov A.G."/>
            <person name="Toshchakov S.V."/>
            <person name="Kublanov I.V."/>
        </authorList>
    </citation>
    <scope>NUCLEOTIDE SEQUENCE [LARGE SCALE GENOMIC DNA]</scope>
    <source>
        <strain evidence="16 17">3507LT</strain>
    </source>
</reference>
<evidence type="ECO:0000256" key="2">
    <source>
        <dbReference type="ARBA" id="ARBA00002988"/>
    </source>
</evidence>
<dbReference type="InterPro" id="IPR018274">
    <property type="entry name" value="PEP_util_AS"/>
</dbReference>
<dbReference type="GeneID" id="59149149"/>
<keyword evidence="16" id="KW-0670">Pyruvate</keyword>
<dbReference type="GO" id="GO:0008986">
    <property type="term" value="F:pyruvate, water dikinase activity"/>
    <property type="evidence" value="ECO:0007669"/>
    <property type="project" value="UniProtKB-EC"/>
</dbReference>
<dbReference type="AlphaFoldDB" id="A0A7L9FEF8"/>
<evidence type="ECO:0000256" key="6">
    <source>
        <dbReference type="ARBA" id="ARBA00022723"/>
    </source>
</evidence>
<dbReference type="InterPro" id="IPR040442">
    <property type="entry name" value="Pyrv_kinase-like_dom_sf"/>
</dbReference>
<evidence type="ECO:0000256" key="7">
    <source>
        <dbReference type="ARBA" id="ARBA00022741"/>
    </source>
</evidence>
<feature type="domain" description="Pyruvate phosphate dikinase AMP/ATP-binding" evidence="14">
    <location>
        <begin position="21"/>
        <end position="344"/>
    </location>
</feature>
<evidence type="ECO:0000256" key="5">
    <source>
        <dbReference type="ARBA" id="ARBA00022679"/>
    </source>
</evidence>
<keyword evidence="10 12" id="KW-0460">Magnesium</keyword>
<evidence type="ECO:0000256" key="4">
    <source>
        <dbReference type="ARBA" id="ARBA00007837"/>
    </source>
</evidence>
<dbReference type="PROSITE" id="PS00370">
    <property type="entry name" value="PEP_ENZYMES_PHOS_SITE"/>
    <property type="match status" value="1"/>
</dbReference>
<dbReference type="InterPro" id="IPR002192">
    <property type="entry name" value="PPDK_AMP/ATP-bd"/>
</dbReference>
<dbReference type="FunCoup" id="A0A7L9FEF8">
    <property type="interactions" value="44"/>
</dbReference>
<evidence type="ECO:0000256" key="9">
    <source>
        <dbReference type="ARBA" id="ARBA00022840"/>
    </source>
</evidence>
<dbReference type="RefSeq" id="WP_192818050.1">
    <property type="nucleotide sequence ID" value="NZ_CP062310.1"/>
</dbReference>
<keyword evidence="7 12" id="KW-0547">Nucleotide-binding</keyword>
<dbReference type="InterPro" id="IPR015813">
    <property type="entry name" value="Pyrv/PenolPyrv_kinase-like_dom"/>
</dbReference>
<dbReference type="InParanoid" id="A0A7L9FEF8"/>
<dbReference type="GO" id="GO:0046872">
    <property type="term" value="F:metal ion binding"/>
    <property type="evidence" value="ECO:0007669"/>
    <property type="project" value="UniProtKB-KW"/>
</dbReference>
<feature type="domain" description="PEP-utilising enzyme C-terminal" evidence="15">
    <location>
        <begin position="483"/>
        <end position="784"/>
    </location>
</feature>
<evidence type="ECO:0000313" key="17">
    <source>
        <dbReference type="Proteomes" id="UP000594121"/>
    </source>
</evidence>
<dbReference type="InterPro" id="IPR036637">
    <property type="entry name" value="Phosphohistidine_dom_sf"/>
</dbReference>
<dbReference type="Proteomes" id="UP000594121">
    <property type="component" value="Chromosome"/>
</dbReference>
<sequence length="824" mass="92614">MSEKKNKIILWFEELSKEDVPIVGGKNANLGEMIKAGIPVPPGFAVTAYAYKRFIEETGIRDKIYEILRSRVPAGAAKPEDYMEASKEIRELIESAPMPEDIEEEIRKAYRDLGKRVGKKEEFVAVRSSATAEDLPDASFAGQQETYLNVRGEDDVVSKVKKCWSSLFTPRAIFYRESKGFEHEKVLISVAVQKMVNSKSAGVMFTLHPVTGERDKIVIEGHWGLGEAVVSGKVTPDEWVVDKRTMQIIQRNIVEKRIELVRDPQTGKTVEREIEPSRRNAPSLSDEEVLRLAELAVKIEQHYGRPMDIEWAVDRDLPFPESVFIVQARPETVWSVKEAKGAETATVKSVAEAKPVVKGLAASPGVAYGRAKICLTLEDAKAKMQPGDILVTKMTDPDWVPYMKIAAAIVTDEGGMTAHAAIVSRELGIPAIVGTREATKLMVDGKDYTVDARTGVVYEGRVEELLGGKKEEKAVAAAPIEIIWKPITATKIYMNLGVPEKIKEYKDLPFDGIGLMRVEFIMASYVGEHPLYLLETGRGDVLVNKMAEGIALVAREIYPRPVVVRFSDFKTNEYRQLKGGEKYEPQEDNPMLGWRGVSRYISSQYEKAFRLEVKAIKKVRDEMGLGNVWVMAPFVRTLWEAEKFIKLLAEEGLESSKDFKIWAMAEVPSIVFLAEEFARYFDGFSIGSNDLTQLTLGTDRDSAILPKIDPRYFDERDPAVRTAIAMLIEKAHNSPYGYRTVSICGQAPSVYPEFSEFLVRHGIDSISVNPDVVVRTRELVASIERRILLEKSLGIERVEEDLGWPMRRERKGLPKFARRVDELE</sequence>
<dbReference type="KEGG" id="thel:IG193_04595"/>
<dbReference type="PIRSF" id="PIRSF000854">
    <property type="entry name" value="PEP_synthase"/>
    <property type="match status" value="1"/>
</dbReference>
<dbReference type="InterPro" id="IPR023151">
    <property type="entry name" value="PEP_util_CS"/>
</dbReference>
<dbReference type="GO" id="GO:0006094">
    <property type="term" value="P:gluconeogenesis"/>
    <property type="evidence" value="ECO:0007669"/>
    <property type="project" value="UniProtKB-UniPathway"/>
</dbReference>
<dbReference type="InterPro" id="IPR000121">
    <property type="entry name" value="PEP_util_C"/>
</dbReference>
<gene>
    <name evidence="16" type="primary">ppsA</name>
    <name evidence="16" type="ORF">IG193_04595</name>
</gene>
<evidence type="ECO:0000256" key="11">
    <source>
        <dbReference type="ARBA" id="ARBA00047700"/>
    </source>
</evidence>
<dbReference type="InterPro" id="IPR008279">
    <property type="entry name" value="PEP-util_enz_mobile_dom"/>
</dbReference>
<dbReference type="SUPFAM" id="SSF52009">
    <property type="entry name" value="Phosphohistidine domain"/>
    <property type="match status" value="1"/>
</dbReference>
<evidence type="ECO:0000313" key="16">
    <source>
        <dbReference type="EMBL" id="QOJ78077.1"/>
    </source>
</evidence>
<dbReference type="Pfam" id="PF02896">
    <property type="entry name" value="PEP-utilizers_C"/>
    <property type="match status" value="1"/>
</dbReference>
<evidence type="ECO:0000256" key="3">
    <source>
        <dbReference type="ARBA" id="ARBA00004742"/>
    </source>
</evidence>
<dbReference type="EC" id="2.7.9.2" evidence="12"/>
<dbReference type="NCBIfam" id="TIGR01418">
    <property type="entry name" value="PEP_synth"/>
    <property type="match status" value="1"/>
</dbReference>
<evidence type="ECO:0000256" key="8">
    <source>
        <dbReference type="ARBA" id="ARBA00022777"/>
    </source>
</evidence>
<accession>A0A7L9FEF8</accession>
<dbReference type="Gene3D" id="3.30.1490.20">
    <property type="entry name" value="ATP-grasp fold, A domain"/>
    <property type="match status" value="1"/>
</dbReference>
<evidence type="ECO:0000256" key="1">
    <source>
        <dbReference type="ARBA" id="ARBA00001946"/>
    </source>
</evidence>
<dbReference type="InterPro" id="IPR013815">
    <property type="entry name" value="ATP_grasp_subdomain_1"/>
</dbReference>
<dbReference type="PANTHER" id="PTHR43030:SF1">
    <property type="entry name" value="PHOSPHOENOLPYRUVATE SYNTHASE"/>
    <property type="match status" value="1"/>
</dbReference>
<dbReference type="InterPro" id="IPR006319">
    <property type="entry name" value="PEP_synth"/>
</dbReference>
<keyword evidence="6 12" id="KW-0479">Metal-binding</keyword>
<keyword evidence="17" id="KW-1185">Reference proteome</keyword>
<evidence type="ECO:0000259" key="15">
    <source>
        <dbReference type="Pfam" id="PF02896"/>
    </source>
</evidence>
<dbReference type="FunFam" id="3.30.1490.20:FF:000010">
    <property type="entry name" value="Phosphoenolpyruvate synthase"/>
    <property type="match status" value="1"/>
</dbReference>
<keyword evidence="9 12" id="KW-0067">ATP-binding</keyword>
<dbReference type="Gene3D" id="3.50.30.10">
    <property type="entry name" value="Phosphohistidine domain"/>
    <property type="match status" value="1"/>
</dbReference>
<dbReference type="Gene3D" id="3.20.20.60">
    <property type="entry name" value="Phosphoenolpyruvate-binding domains"/>
    <property type="match status" value="1"/>
</dbReference>
<comment type="similarity">
    <text evidence="4 12">Belongs to the PEP-utilizing enzyme family.</text>
</comment>
<keyword evidence="8 12" id="KW-0418">Kinase</keyword>
<evidence type="ECO:0000259" key="14">
    <source>
        <dbReference type="Pfam" id="PF01326"/>
    </source>
</evidence>
<organism evidence="16 17">
    <name type="scientific">Infirmifilum lucidum</name>
    <dbReference type="NCBI Taxonomy" id="2776706"/>
    <lineage>
        <taxon>Archaea</taxon>
        <taxon>Thermoproteota</taxon>
        <taxon>Thermoprotei</taxon>
        <taxon>Thermofilales</taxon>
        <taxon>Thermofilaceae</taxon>
        <taxon>Infirmifilum</taxon>
    </lineage>
</organism>
<dbReference type="UniPathway" id="UPA00138"/>
<dbReference type="Pfam" id="PF01326">
    <property type="entry name" value="PPDK_N"/>
    <property type="match status" value="1"/>
</dbReference>
<evidence type="ECO:0000259" key="13">
    <source>
        <dbReference type="Pfam" id="PF00391"/>
    </source>
</evidence>